<dbReference type="CDD" id="cd06853">
    <property type="entry name" value="GT_WecA_like"/>
    <property type="match status" value="1"/>
</dbReference>
<feature type="binding site" evidence="7">
    <location>
        <position position="141"/>
    </location>
    <ligand>
        <name>Mg(2+)</name>
        <dbReference type="ChEBI" id="CHEBI:18420"/>
    </ligand>
</feature>
<feature type="transmembrane region" description="Helical" evidence="8">
    <location>
        <begin position="70"/>
        <end position="87"/>
    </location>
</feature>
<comment type="caution">
    <text evidence="9">The sequence shown here is derived from an EMBL/GenBank/DDBJ whole genome shotgun (WGS) entry which is preliminary data.</text>
</comment>
<dbReference type="Proteomes" id="UP000178606">
    <property type="component" value="Unassembled WGS sequence"/>
</dbReference>
<comment type="cofactor">
    <cofactor evidence="7">
        <name>Mg(2+)</name>
        <dbReference type="ChEBI" id="CHEBI:18420"/>
    </cofactor>
</comment>
<organism evidence="9 10">
    <name type="scientific">Handelsmanbacteria sp. (strain RIFCSPLOWO2_12_FULL_64_10)</name>
    <dbReference type="NCBI Taxonomy" id="1817868"/>
    <lineage>
        <taxon>Bacteria</taxon>
        <taxon>Candidatus Handelsmaniibacteriota</taxon>
    </lineage>
</organism>
<dbReference type="GO" id="GO:0071555">
    <property type="term" value="P:cell wall organization"/>
    <property type="evidence" value="ECO:0007669"/>
    <property type="project" value="TreeGrafter"/>
</dbReference>
<evidence type="ECO:0000256" key="8">
    <source>
        <dbReference type="SAM" id="Phobius"/>
    </source>
</evidence>
<dbReference type="AlphaFoldDB" id="A0A1F6CLT3"/>
<sequence>MYLLTLAFLTSYILAPVAGWVADRVGAVDHPAGRKAHAHPTPYFGGVAIYAAFAAVVLLNFYFSVELKGVALGGTLIFVVGLLDDVWDLSARLKLLAQAVAVGILIQYNVSISFLPDAWWGNAGEMILTGLWIIGITNAFNCIDGLDGLAAGSAAINAFFFGLVAFMTGQKFMMFLSAALMGSCLGFLPHNFRRSRPAGIFMGDAGSNFLGFTLAGIGVMGDWGHNHLVDIVVPVLILGVPIFDMSLTTVVRVWSGHVKTFSEWIAFTGRDHFHHRLADLGLGARTAVLVIYTITGWAGLSGLLLKDATGLGAVLALTQSGIIFLLIGGFMVFVKGQYARLASEKQ</sequence>
<name>A0A1F6CLT3_HANXR</name>
<feature type="transmembrane region" description="Helical" evidence="8">
    <location>
        <begin position="43"/>
        <end position="63"/>
    </location>
</feature>
<keyword evidence="7" id="KW-0460">Magnesium</keyword>
<dbReference type="Pfam" id="PF00953">
    <property type="entry name" value="Glycos_transf_4"/>
    <property type="match status" value="1"/>
</dbReference>
<dbReference type="GO" id="GO:0016780">
    <property type="term" value="F:phosphotransferase activity, for other substituted phosphate groups"/>
    <property type="evidence" value="ECO:0007669"/>
    <property type="project" value="InterPro"/>
</dbReference>
<reference evidence="9 10" key="1">
    <citation type="journal article" date="2016" name="Nat. Commun.">
        <title>Thousands of microbial genomes shed light on interconnected biogeochemical processes in an aquifer system.</title>
        <authorList>
            <person name="Anantharaman K."/>
            <person name="Brown C.T."/>
            <person name="Hug L.A."/>
            <person name="Sharon I."/>
            <person name="Castelle C.J."/>
            <person name="Probst A.J."/>
            <person name="Thomas B.C."/>
            <person name="Singh A."/>
            <person name="Wilkins M.J."/>
            <person name="Karaoz U."/>
            <person name="Brodie E.L."/>
            <person name="Williams K.H."/>
            <person name="Hubbard S.S."/>
            <person name="Banfield J.F."/>
        </authorList>
    </citation>
    <scope>NUCLEOTIDE SEQUENCE [LARGE SCALE GENOMIC DNA]</scope>
    <source>
        <strain evidence="10">RIFCSPLOWO2_12_FULL_64_10</strain>
    </source>
</reference>
<dbReference type="PANTHER" id="PTHR22926">
    <property type="entry name" value="PHOSPHO-N-ACETYLMURAMOYL-PENTAPEPTIDE-TRANSFERASE"/>
    <property type="match status" value="1"/>
</dbReference>
<evidence type="ECO:0000256" key="5">
    <source>
        <dbReference type="ARBA" id="ARBA00022989"/>
    </source>
</evidence>
<dbReference type="PROSITE" id="PS01348">
    <property type="entry name" value="MRAY_2"/>
    <property type="match status" value="1"/>
</dbReference>
<gene>
    <name evidence="9" type="ORF">A3F84_26275</name>
</gene>
<keyword evidence="2" id="KW-1003">Cell membrane</keyword>
<dbReference type="GO" id="GO:0044038">
    <property type="term" value="P:cell wall macromolecule biosynthetic process"/>
    <property type="evidence" value="ECO:0007669"/>
    <property type="project" value="TreeGrafter"/>
</dbReference>
<feature type="transmembrane region" description="Helical" evidence="8">
    <location>
        <begin position="172"/>
        <end position="188"/>
    </location>
</feature>
<evidence type="ECO:0000256" key="1">
    <source>
        <dbReference type="ARBA" id="ARBA00004651"/>
    </source>
</evidence>
<evidence type="ECO:0000256" key="4">
    <source>
        <dbReference type="ARBA" id="ARBA00022692"/>
    </source>
</evidence>
<dbReference type="PANTHER" id="PTHR22926:SF3">
    <property type="entry name" value="UNDECAPRENYL-PHOSPHATE ALPHA-N-ACETYLGLUCOSAMINYL 1-PHOSPHATE TRANSFERASE"/>
    <property type="match status" value="1"/>
</dbReference>
<feature type="transmembrane region" description="Helical" evidence="8">
    <location>
        <begin position="231"/>
        <end position="254"/>
    </location>
</feature>
<evidence type="ECO:0000256" key="7">
    <source>
        <dbReference type="PIRSR" id="PIRSR600715-1"/>
    </source>
</evidence>
<keyword evidence="6 8" id="KW-0472">Membrane</keyword>
<protein>
    <recommendedName>
        <fullName evidence="11">Undecaprenyl-phosphate alpha-N-acetylglucosaminyl 1-phosphate transferase</fullName>
    </recommendedName>
</protein>
<keyword evidence="7" id="KW-0479">Metal-binding</keyword>
<feature type="transmembrane region" description="Helical" evidence="8">
    <location>
        <begin position="200"/>
        <end position="219"/>
    </location>
</feature>
<accession>A0A1F6CLT3</accession>
<feature type="binding site" evidence="7">
    <location>
        <position position="204"/>
    </location>
    <ligand>
        <name>Mg(2+)</name>
        <dbReference type="ChEBI" id="CHEBI:18420"/>
    </ligand>
</feature>
<evidence type="ECO:0000256" key="3">
    <source>
        <dbReference type="ARBA" id="ARBA00022679"/>
    </source>
</evidence>
<feature type="transmembrane region" description="Helical" evidence="8">
    <location>
        <begin position="148"/>
        <end position="166"/>
    </location>
</feature>
<dbReference type="EMBL" id="MFKF01000211">
    <property type="protein sequence ID" value="OGG50214.1"/>
    <property type="molecule type" value="Genomic_DNA"/>
</dbReference>
<feature type="transmembrane region" description="Helical" evidence="8">
    <location>
        <begin position="311"/>
        <end position="334"/>
    </location>
</feature>
<evidence type="ECO:0000256" key="2">
    <source>
        <dbReference type="ARBA" id="ARBA00022475"/>
    </source>
</evidence>
<evidence type="ECO:0000313" key="9">
    <source>
        <dbReference type="EMBL" id="OGG50214.1"/>
    </source>
</evidence>
<dbReference type="InterPro" id="IPR000715">
    <property type="entry name" value="Glycosyl_transferase_4"/>
</dbReference>
<evidence type="ECO:0000313" key="10">
    <source>
        <dbReference type="Proteomes" id="UP000178606"/>
    </source>
</evidence>
<dbReference type="GO" id="GO:0005886">
    <property type="term" value="C:plasma membrane"/>
    <property type="evidence" value="ECO:0007669"/>
    <property type="project" value="UniProtKB-SubCell"/>
</dbReference>
<feature type="transmembrane region" description="Helical" evidence="8">
    <location>
        <begin position="118"/>
        <end position="136"/>
    </location>
</feature>
<dbReference type="InterPro" id="IPR018480">
    <property type="entry name" value="PNAcMuramoyl-5peptid_Trfase_CS"/>
</dbReference>
<keyword evidence="5 8" id="KW-1133">Transmembrane helix</keyword>
<keyword evidence="3" id="KW-0808">Transferase</keyword>
<evidence type="ECO:0000256" key="6">
    <source>
        <dbReference type="ARBA" id="ARBA00023136"/>
    </source>
</evidence>
<dbReference type="GO" id="GO:0009103">
    <property type="term" value="P:lipopolysaccharide biosynthetic process"/>
    <property type="evidence" value="ECO:0007669"/>
    <property type="project" value="TreeGrafter"/>
</dbReference>
<feature type="transmembrane region" description="Helical" evidence="8">
    <location>
        <begin position="282"/>
        <end position="305"/>
    </location>
</feature>
<dbReference type="GO" id="GO:0046872">
    <property type="term" value="F:metal ion binding"/>
    <property type="evidence" value="ECO:0007669"/>
    <property type="project" value="UniProtKB-KW"/>
</dbReference>
<evidence type="ECO:0008006" key="11">
    <source>
        <dbReference type="Google" id="ProtNLM"/>
    </source>
</evidence>
<proteinExistence type="predicted"/>
<keyword evidence="4 8" id="KW-0812">Transmembrane</keyword>
<comment type="subcellular location">
    <subcellularLocation>
        <location evidence="1">Cell membrane</location>
        <topology evidence="1">Multi-pass membrane protein</topology>
    </subcellularLocation>
</comment>